<keyword evidence="5" id="KW-1185">Reference proteome</keyword>
<feature type="compositionally biased region" description="Basic and acidic residues" evidence="1">
    <location>
        <begin position="362"/>
        <end position="379"/>
    </location>
</feature>
<dbReference type="RefSeq" id="WP_203900006.1">
    <property type="nucleotide sequence ID" value="NZ_BOPF01000010.1"/>
</dbReference>
<dbReference type="GO" id="GO:0032025">
    <property type="term" value="P:response to cobalt ion"/>
    <property type="evidence" value="ECO:0007669"/>
    <property type="project" value="TreeGrafter"/>
</dbReference>
<evidence type="ECO:0008006" key="6">
    <source>
        <dbReference type="Google" id="ProtNLM"/>
    </source>
</evidence>
<evidence type="ECO:0000313" key="4">
    <source>
        <dbReference type="EMBL" id="GIJ46495.1"/>
    </source>
</evidence>
<feature type="transmembrane region" description="Helical" evidence="2">
    <location>
        <begin position="426"/>
        <end position="453"/>
    </location>
</feature>
<feature type="transmembrane region" description="Helical" evidence="2">
    <location>
        <begin position="323"/>
        <end position="345"/>
    </location>
</feature>
<feature type="transmembrane region" description="Helical" evidence="2">
    <location>
        <begin position="397"/>
        <end position="420"/>
    </location>
</feature>
<keyword evidence="3" id="KW-0732">Signal</keyword>
<comment type="caution">
    <text evidence="4">The sequence shown here is derived from an EMBL/GenBank/DDBJ whole genome shotgun (WGS) entry which is preliminary data.</text>
</comment>
<dbReference type="GO" id="GO:0046583">
    <property type="term" value="F:monoatomic cation efflux transmembrane transporter activity"/>
    <property type="evidence" value="ECO:0007669"/>
    <property type="project" value="TreeGrafter"/>
</dbReference>
<dbReference type="PANTHER" id="PTHR40659:SF1">
    <property type="entry name" value="NICKEL_COBALT EFFLUX SYSTEM RCNA"/>
    <property type="match status" value="1"/>
</dbReference>
<evidence type="ECO:0000256" key="3">
    <source>
        <dbReference type="SAM" id="SignalP"/>
    </source>
</evidence>
<dbReference type="GO" id="GO:0006824">
    <property type="term" value="P:cobalt ion transport"/>
    <property type="evidence" value="ECO:0007669"/>
    <property type="project" value="UniProtKB-KW"/>
</dbReference>
<feature type="transmembrane region" description="Helical" evidence="2">
    <location>
        <begin position="289"/>
        <end position="311"/>
    </location>
</feature>
<dbReference type="InterPro" id="IPR051224">
    <property type="entry name" value="NiCoT_RcnA"/>
</dbReference>
<reference evidence="4" key="1">
    <citation type="submission" date="2021-01" db="EMBL/GenBank/DDBJ databases">
        <title>Whole genome shotgun sequence of Virgisporangium aliadipatigenens NBRC 105644.</title>
        <authorList>
            <person name="Komaki H."/>
            <person name="Tamura T."/>
        </authorList>
    </citation>
    <scope>NUCLEOTIDE SEQUENCE</scope>
    <source>
        <strain evidence="4">NBRC 105644</strain>
    </source>
</reference>
<keyword evidence="2" id="KW-0472">Membrane</keyword>
<feature type="transmembrane region" description="Helical" evidence="2">
    <location>
        <begin position="474"/>
        <end position="498"/>
    </location>
</feature>
<feature type="signal peptide" evidence="3">
    <location>
        <begin position="1"/>
        <end position="26"/>
    </location>
</feature>
<keyword evidence="2" id="KW-0812">Transmembrane</keyword>
<dbReference type="AlphaFoldDB" id="A0A8J4DPZ6"/>
<evidence type="ECO:0000256" key="2">
    <source>
        <dbReference type="SAM" id="Phobius"/>
    </source>
</evidence>
<evidence type="ECO:0000256" key="1">
    <source>
        <dbReference type="SAM" id="MobiDB-lite"/>
    </source>
</evidence>
<dbReference type="GO" id="GO:0005886">
    <property type="term" value="C:plasma membrane"/>
    <property type="evidence" value="ECO:0007669"/>
    <property type="project" value="UniProtKB-SubCell"/>
</dbReference>
<organism evidence="4 5">
    <name type="scientific">Virgisporangium aliadipatigenens</name>
    <dbReference type="NCBI Taxonomy" id="741659"/>
    <lineage>
        <taxon>Bacteria</taxon>
        <taxon>Bacillati</taxon>
        <taxon>Actinomycetota</taxon>
        <taxon>Actinomycetes</taxon>
        <taxon>Micromonosporales</taxon>
        <taxon>Micromonosporaceae</taxon>
        <taxon>Virgisporangium</taxon>
    </lineage>
</organism>
<feature type="transmembrane region" description="Helical" evidence="2">
    <location>
        <begin position="247"/>
        <end position="268"/>
    </location>
</feature>
<feature type="chain" id="PRO_5035309021" description="High-affinity nickel-transporter" evidence="3">
    <location>
        <begin position="27"/>
        <end position="506"/>
    </location>
</feature>
<evidence type="ECO:0000313" key="5">
    <source>
        <dbReference type="Proteomes" id="UP000619260"/>
    </source>
</evidence>
<feature type="region of interest" description="Disordered" evidence="1">
    <location>
        <begin position="353"/>
        <end position="391"/>
    </location>
</feature>
<dbReference type="Proteomes" id="UP000619260">
    <property type="component" value="Unassembled WGS sequence"/>
</dbReference>
<accession>A0A8J4DPZ6</accession>
<name>A0A8J4DPZ6_9ACTN</name>
<dbReference type="PANTHER" id="PTHR40659">
    <property type="entry name" value="NICKEL/COBALT EFFLUX SYSTEM RCNA"/>
    <property type="match status" value="1"/>
</dbReference>
<dbReference type="GO" id="GO:0015099">
    <property type="term" value="F:nickel cation transmembrane transporter activity"/>
    <property type="evidence" value="ECO:0007669"/>
    <property type="project" value="TreeGrafter"/>
</dbReference>
<dbReference type="EMBL" id="BOPF01000010">
    <property type="protein sequence ID" value="GIJ46495.1"/>
    <property type="molecule type" value="Genomic_DNA"/>
</dbReference>
<protein>
    <recommendedName>
        <fullName evidence="6">High-affinity nickel-transporter</fullName>
    </recommendedName>
</protein>
<gene>
    <name evidence="4" type="ORF">Val02_33810</name>
</gene>
<keyword evidence="2" id="KW-1133">Transmembrane helix</keyword>
<dbReference type="GO" id="GO:0010045">
    <property type="term" value="P:response to nickel cation"/>
    <property type="evidence" value="ECO:0007669"/>
    <property type="project" value="TreeGrafter"/>
</dbReference>
<proteinExistence type="predicted"/>
<feature type="compositionally biased region" description="Basic residues" evidence="1">
    <location>
        <begin position="380"/>
        <end position="391"/>
    </location>
</feature>
<sequence>MRRLVIAAALAGAGLALAFPAAPASAHPLGNFSVNQLAALSLTPDAVRVRAVVDSAEIPTVQEKSTVDTSGDGVADDAERAAFAAATCSALASRFEVAVDGSRLSLTVTSASFSYSEGTAALPTSRTECALAAAARLDSPATVTVANNYLADRIGWRELTATGTGVRLLDSPLPTVSRAGDLRDYPAELITNPPDVRTATLRTEPGDGGAATVAAPLPERSSYPGAGLVAAADAKLRDLLSGPDRTVPIGLLAVLLALVLGAAHAVLPGHGKTVMAAYLAGKQGRPRDAVAVGAVVTATHTGGVLVVGLLLTTVVGLAGQVVLGWLGVASGALILVVGAGMLWGLARGRSLGHGHGHHHHDDHHAHGHDHAHSHGEHTHSHSHGGHSHSHGPGRWSIAGIGIAGGLVPSPSALIILLAAIGLGRTWFGVLLVISYGLGMAATLTGAGLLLVGLQRRWEARRARLGPVAGRLRTAWAKLSSAAPAATGSLILLVGLGVLGRAAATLL</sequence>